<proteinExistence type="predicted"/>
<dbReference type="AlphaFoldDB" id="A0A8X7PZ93"/>
<name>A0A8X7PZ93_BRACI</name>
<dbReference type="GO" id="GO:0031146">
    <property type="term" value="P:SCF-dependent proteasomal ubiquitin-dependent protein catabolic process"/>
    <property type="evidence" value="ECO:0007669"/>
    <property type="project" value="TreeGrafter"/>
</dbReference>
<organism evidence="2 3">
    <name type="scientific">Brassica carinata</name>
    <name type="common">Ethiopian mustard</name>
    <name type="synonym">Abyssinian cabbage</name>
    <dbReference type="NCBI Taxonomy" id="52824"/>
    <lineage>
        <taxon>Eukaryota</taxon>
        <taxon>Viridiplantae</taxon>
        <taxon>Streptophyta</taxon>
        <taxon>Embryophyta</taxon>
        <taxon>Tracheophyta</taxon>
        <taxon>Spermatophyta</taxon>
        <taxon>Magnoliopsida</taxon>
        <taxon>eudicotyledons</taxon>
        <taxon>Gunneridae</taxon>
        <taxon>Pentapetalae</taxon>
        <taxon>rosids</taxon>
        <taxon>malvids</taxon>
        <taxon>Brassicales</taxon>
        <taxon>Brassicaceae</taxon>
        <taxon>Brassiceae</taxon>
        <taxon>Brassica</taxon>
    </lineage>
</organism>
<dbReference type="OrthoDB" id="1059425at2759"/>
<dbReference type="Pfam" id="PF00646">
    <property type="entry name" value="F-box"/>
    <property type="match status" value="1"/>
</dbReference>
<sequence>MKDQNSLFIFIFFISSHGKLNRKLILERLAVESLRRFRSVSKKWRSTIDSPRFQSRELKLRRQSRGHDLLFVAYYEDPPDDVAQHALGSSSSCIYRTVKFPFPNLLLCYGSCDGLSISTLKLSKSSVKLPLPMHLAQATYGLVPLPVAILEKNKLYLHGRRYLEPLMLHDLHSQSYELVSTPTTPGDCFYYFEIFLKTNSLIQVQGGFPASVEAEVMSFTRRQVFFVLSVLVLTMPFSAGVTNLRDDGQTLFCGLDDGLKMLISQVHGHKCHVYSWEPVIYRDSVWVWVSDISKLEPLELDLRMGMNA</sequence>
<keyword evidence="3" id="KW-1185">Reference proteome</keyword>
<dbReference type="SUPFAM" id="SSF81383">
    <property type="entry name" value="F-box domain"/>
    <property type="match status" value="1"/>
</dbReference>
<accession>A0A8X7PZ93</accession>
<dbReference type="EMBL" id="JAAMPC010000015">
    <property type="protein sequence ID" value="KAG2259978.1"/>
    <property type="molecule type" value="Genomic_DNA"/>
</dbReference>
<dbReference type="InterPro" id="IPR001810">
    <property type="entry name" value="F-box_dom"/>
</dbReference>
<evidence type="ECO:0000313" key="3">
    <source>
        <dbReference type="Proteomes" id="UP000886595"/>
    </source>
</evidence>
<evidence type="ECO:0000259" key="1">
    <source>
        <dbReference type="Pfam" id="PF00646"/>
    </source>
</evidence>
<dbReference type="GO" id="GO:0004842">
    <property type="term" value="F:ubiquitin-protein transferase activity"/>
    <property type="evidence" value="ECO:0007669"/>
    <property type="project" value="TreeGrafter"/>
</dbReference>
<gene>
    <name evidence="2" type="ORF">Bca52824_079272</name>
</gene>
<comment type="caution">
    <text evidence="2">The sequence shown here is derived from an EMBL/GenBank/DDBJ whole genome shotgun (WGS) entry which is preliminary data.</text>
</comment>
<dbReference type="PANTHER" id="PTHR46301:SF34">
    <property type="entry name" value="PROTEIN SUPPRESSOR OF NIM1 1-LIKE"/>
    <property type="match status" value="1"/>
</dbReference>
<dbReference type="InterPro" id="IPR036047">
    <property type="entry name" value="F-box-like_dom_sf"/>
</dbReference>
<dbReference type="PANTHER" id="PTHR46301">
    <property type="entry name" value="F-BOX/KELCH-REPEAT PROTEIN"/>
    <property type="match status" value="1"/>
</dbReference>
<dbReference type="Proteomes" id="UP000886595">
    <property type="component" value="Unassembled WGS sequence"/>
</dbReference>
<evidence type="ECO:0000313" key="2">
    <source>
        <dbReference type="EMBL" id="KAG2259978.1"/>
    </source>
</evidence>
<feature type="domain" description="F-box" evidence="1">
    <location>
        <begin position="24"/>
        <end position="53"/>
    </location>
</feature>
<reference evidence="2 3" key="1">
    <citation type="submission" date="2020-02" db="EMBL/GenBank/DDBJ databases">
        <authorList>
            <person name="Ma Q."/>
            <person name="Huang Y."/>
            <person name="Song X."/>
            <person name="Pei D."/>
        </authorList>
    </citation>
    <scope>NUCLEOTIDE SEQUENCE [LARGE SCALE GENOMIC DNA]</scope>
    <source>
        <strain evidence="2">Sxm20200214</strain>
        <tissue evidence="2">Leaf</tissue>
    </source>
</reference>
<protein>
    <recommendedName>
        <fullName evidence="1">F-box domain-containing protein</fullName>
    </recommendedName>
</protein>